<dbReference type="Proteomes" id="UP000444316">
    <property type="component" value="Unassembled WGS sequence"/>
</dbReference>
<dbReference type="GO" id="GO:0008081">
    <property type="term" value="F:phosphoric diester hydrolase activity"/>
    <property type="evidence" value="ECO:0007669"/>
    <property type="project" value="UniProtKB-ARBA"/>
</dbReference>
<dbReference type="AlphaFoldDB" id="A0A845I517"/>
<dbReference type="InterPro" id="IPR037522">
    <property type="entry name" value="HD_GYP_dom"/>
</dbReference>
<organism evidence="2 3">
    <name type="scientific">Duganella fentianensis</name>
    <dbReference type="NCBI Taxonomy" id="2692177"/>
    <lineage>
        <taxon>Bacteria</taxon>
        <taxon>Pseudomonadati</taxon>
        <taxon>Pseudomonadota</taxon>
        <taxon>Betaproteobacteria</taxon>
        <taxon>Burkholderiales</taxon>
        <taxon>Oxalobacteraceae</taxon>
        <taxon>Telluria group</taxon>
        <taxon>Duganella</taxon>
    </lineage>
</organism>
<evidence type="ECO:0000313" key="3">
    <source>
        <dbReference type="Proteomes" id="UP000444316"/>
    </source>
</evidence>
<dbReference type="PROSITE" id="PS51832">
    <property type="entry name" value="HD_GYP"/>
    <property type="match status" value="1"/>
</dbReference>
<protein>
    <submittedName>
        <fullName evidence="2">HD domain-containing protein</fullName>
    </submittedName>
</protein>
<dbReference type="InterPro" id="IPR003607">
    <property type="entry name" value="HD/PDEase_dom"/>
</dbReference>
<dbReference type="PANTHER" id="PTHR43155:SF2">
    <property type="entry name" value="CYCLIC DI-GMP PHOSPHODIESTERASE PA4108"/>
    <property type="match status" value="1"/>
</dbReference>
<dbReference type="Pfam" id="PF13487">
    <property type="entry name" value="HD_5"/>
    <property type="match status" value="1"/>
</dbReference>
<gene>
    <name evidence="2" type="ORF">GTP23_13780</name>
</gene>
<reference evidence="2" key="1">
    <citation type="submission" date="2019-12" db="EMBL/GenBank/DDBJ databases">
        <title>Novel species isolated from a subtropical stream in China.</title>
        <authorList>
            <person name="Lu H."/>
        </authorList>
    </citation>
    <scope>NUCLEOTIDE SEQUENCE [LARGE SCALE GENOMIC DNA]</scope>
    <source>
        <strain evidence="2">FT93W</strain>
    </source>
</reference>
<sequence length="335" mass="35929">MNIRKVTAADHEDYSGQSSVPASAVRKLNAAGQQLAALLPLIEHGAAPHDVVARLEMVAGLVAKAVAVDTDVAVAAILHNQQGLSYSIRHSLNSAIIVHLLGQARQLAAQDVRSLTLAALTMNVGMLAQHQRLQECSEELCSSDRAMVLNHCERGVQLLRAAGIDDARWLECVLHHHENEDGSGYPLRKSGAQIPPLARLLALADRYCARVSERAYRKTMAPNLALRDLLLDANVTVDGNLAPMLIRALGIYPVGTYVRLLNGEVAVVARRGVQSTTPQVETILCPRSGPLARSEPRDTRAGVHGIRDALTTAQAAALQAPPLRMEQVWGGRAAA</sequence>
<keyword evidence="3" id="KW-1185">Reference proteome</keyword>
<evidence type="ECO:0000313" key="2">
    <source>
        <dbReference type="EMBL" id="MYN46118.1"/>
    </source>
</evidence>
<accession>A0A845I517</accession>
<proteinExistence type="predicted"/>
<dbReference type="Gene3D" id="1.10.3210.10">
    <property type="entry name" value="Hypothetical protein af1432"/>
    <property type="match status" value="1"/>
</dbReference>
<dbReference type="RefSeq" id="WP_161035711.1">
    <property type="nucleotide sequence ID" value="NZ_WWCL01000003.1"/>
</dbReference>
<dbReference type="PANTHER" id="PTHR43155">
    <property type="entry name" value="CYCLIC DI-GMP PHOSPHODIESTERASE PA4108-RELATED"/>
    <property type="match status" value="1"/>
</dbReference>
<dbReference type="EMBL" id="WWCL01000003">
    <property type="protein sequence ID" value="MYN46118.1"/>
    <property type="molecule type" value="Genomic_DNA"/>
</dbReference>
<name>A0A845I517_9BURK</name>
<feature type="domain" description="HD-GYP" evidence="1">
    <location>
        <begin position="61"/>
        <end position="261"/>
    </location>
</feature>
<dbReference type="SUPFAM" id="SSF109604">
    <property type="entry name" value="HD-domain/PDEase-like"/>
    <property type="match status" value="1"/>
</dbReference>
<dbReference type="CDD" id="cd00077">
    <property type="entry name" value="HDc"/>
    <property type="match status" value="1"/>
</dbReference>
<evidence type="ECO:0000259" key="1">
    <source>
        <dbReference type="PROSITE" id="PS51832"/>
    </source>
</evidence>
<comment type="caution">
    <text evidence="2">The sequence shown here is derived from an EMBL/GenBank/DDBJ whole genome shotgun (WGS) entry which is preliminary data.</text>
</comment>